<evidence type="ECO:0000313" key="2">
    <source>
        <dbReference type="Proteomes" id="UP000525078"/>
    </source>
</evidence>
<sequence>MGNNPAPAPLGGANPKNFCKLVRILIEQRKYKNAMEQSEAKDDKEDEGNDGAGFELKKREIAARFLETGLNPINLLGFRLFGGDLVGSVSLHGFELLRGFVNGGSEGLVGVGSVY</sequence>
<dbReference type="AlphaFoldDB" id="A0A7J6FLQ1"/>
<protein>
    <submittedName>
        <fullName evidence="1">Uncharacterized protein</fullName>
    </submittedName>
</protein>
<dbReference type="EMBL" id="JAATIP010000116">
    <property type="protein sequence ID" value="KAF4370670.1"/>
    <property type="molecule type" value="Genomic_DNA"/>
</dbReference>
<organism evidence="1 2">
    <name type="scientific">Cannabis sativa</name>
    <name type="common">Hemp</name>
    <name type="synonym">Marijuana</name>
    <dbReference type="NCBI Taxonomy" id="3483"/>
    <lineage>
        <taxon>Eukaryota</taxon>
        <taxon>Viridiplantae</taxon>
        <taxon>Streptophyta</taxon>
        <taxon>Embryophyta</taxon>
        <taxon>Tracheophyta</taxon>
        <taxon>Spermatophyta</taxon>
        <taxon>Magnoliopsida</taxon>
        <taxon>eudicotyledons</taxon>
        <taxon>Gunneridae</taxon>
        <taxon>Pentapetalae</taxon>
        <taxon>rosids</taxon>
        <taxon>fabids</taxon>
        <taxon>Rosales</taxon>
        <taxon>Cannabaceae</taxon>
        <taxon>Cannabis</taxon>
    </lineage>
</organism>
<proteinExistence type="predicted"/>
<accession>A0A7J6FLQ1</accession>
<dbReference type="Proteomes" id="UP000525078">
    <property type="component" value="Unassembled WGS sequence"/>
</dbReference>
<gene>
    <name evidence="1" type="ORF">F8388_025049</name>
</gene>
<evidence type="ECO:0000313" key="1">
    <source>
        <dbReference type="EMBL" id="KAF4370670.1"/>
    </source>
</evidence>
<name>A0A7J6FLQ1_CANSA</name>
<reference evidence="1 2" key="1">
    <citation type="journal article" date="2020" name="bioRxiv">
        <title>Sequence and annotation of 42 cannabis genomes reveals extensive copy number variation in cannabinoid synthesis and pathogen resistance genes.</title>
        <authorList>
            <person name="Mckernan K.J."/>
            <person name="Helbert Y."/>
            <person name="Kane L.T."/>
            <person name="Ebling H."/>
            <person name="Zhang L."/>
            <person name="Liu B."/>
            <person name="Eaton Z."/>
            <person name="Mclaughlin S."/>
            <person name="Kingan S."/>
            <person name="Baybayan P."/>
            <person name="Concepcion G."/>
            <person name="Jordan M."/>
            <person name="Riva A."/>
            <person name="Barbazuk W."/>
            <person name="Harkins T."/>
        </authorList>
    </citation>
    <scope>NUCLEOTIDE SEQUENCE [LARGE SCALE GENOMIC DNA]</scope>
    <source>
        <strain evidence="2">cv. Jamaican Lion 4</strain>
        <tissue evidence="1">Leaf</tissue>
    </source>
</reference>
<comment type="caution">
    <text evidence="1">The sequence shown here is derived from an EMBL/GenBank/DDBJ whole genome shotgun (WGS) entry which is preliminary data.</text>
</comment>